<evidence type="ECO:0000256" key="1">
    <source>
        <dbReference type="ARBA" id="ARBA00006882"/>
    </source>
</evidence>
<dbReference type="PROSITE" id="PS50217">
    <property type="entry name" value="BZIP"/>
    <property type="match status" value="1"/>
</dbReference>
<dbReference type="PANTHER" id="PTHR11462:SF35">
    <property type="entry name" value="TRANSCRIPTION FACTOR JRA"/>
    <property type="match status" value="1"/>
</dbReference>
<dbReference type="OrthoDB" id="2187714at2759"/>
<dbReference type="PRINTS" id="PR00043">
    <property type="entry name" value="LEUZIPPRJUN"/>
</dbReference>
<dbReference type="PROSITE" id="PS00036">
    <property type="entry name" value="BZIP_BASIC"/>
    <property type="match status" value="1"/>
</dbReference>
<keyword evidence="3" id="KW-0238">DNA-binding</keyword>
<dbReference type="Proteomes" id="UP001152795">
    <property type="component" value="Unassembled WGS sequence"/>
</dbReference>
<name>A0A6S7G375_PARCT</name>
<protein>
    <submittedName>
        <fullName evidence="5">Transcription factor AP-1</fullName>
    </submittedName>
</protein>
<evidence type="ECO:0000313" key="6">
    <source>
        <dbReference type="Proteomes" id="UP001152795"/>
    </source>
</evidence>
<comment type="caution">
    <text evidence="5">The sequence shown here is derived from an EMBL/GenBank/DDBJ whole genome shotgun (WGS) entry which is preliminary data.</text>
</comment>
<sequence length="373" mass="42307">MFREPGQMEEIHEAHFYHEEPLSTQVHSPLIYEKGNFHLNLHTDIHHNPRMEQIRRNNITTEIHSPDFGILKLASPDLEKMLLAFQSGNNDSPSTTHVSNNTTVISNEQLNVTKGLPEVLQELHDRQESNELKTIIPQMNTGGYVDETVGGTDQLYLTTDANGVITVASTRDKFPNVQNSYCGIPTENNTEKQLNQTYVLPSYPNNNLLPNTTAQLYTTPLRHPTEDHEAVNQLRALTAYNNVLATNSAFPSQVFKLDGSSIFGDNSSLQPIDLEMQEMVKRERKKQRNRVASSKCRKRKLEKEAVLETTVKDLRARNVELSTLANALKQQICDLKQKVMDHVTEGCPMTLHNVEDPDELYNEGDWGSFSERT</sequence>
<dbReference type="SUPFAM" id="SSF57959">
    <property type="entry name" value="Leucine zipper domain"/>
    <property type="match status" value="1"/>
</dbReference>
<keyword evidence="6" id="KW-1185">Reference proteome</keyword>
<evidence type="ECO:0000313" key="5">
    <source>
        <dbReference type="EMBL" id="CAB3984823.1"/>
    </source>
</evidence>
<dbReference type="PANTHER" id="PTHR11462">
    <property type="entry name" value="JUN TRANSCRIPTION FACTOR-RELATED"/>
    <property type="match status" value="1"/>
</dbReference>
<dbReference type="GO" id="GO:0000981">
    <property type="term" value="F:DNA-binding transcription factor activity, RNA polymerase II-specific"/>
    <property type="evidence" value="ECO:0007669"/>
    <property type="project" value="TreeGrafter"/>
</dbReference>
<dbReference type="InterPro" id="IPR050946">
    <property type="entry name" value="AP-1_TF_bZIP"/>
</dbReference>
<gene>
    <name evidence="5" type="ORF">PACLA_8A047167</name>
</gene>
<evidence type="ECO:0000256" key="3">
    <source>
        <dbReference type="ARBA" id="ARBA00023125"/>
    </source>
</evidence>
<dbReference type="InterPro" id="IPR004827">
    <property type="entry name" value="bZIP"/>
</dbReference>
<evidence type="ECO:0000256" key="4">
    <source>
        <dbReference type="ARBA" id="ARBA00023163"/>
    </source>
</evidence>
<dbReference type="InterPro" id="IPR002112">
    <property type="entry name" value="Leuzip_Jun"/>
</dbReference>
<dbReference type="Gene3D" id="1.20.5.170">
    <property type="match status" value="1"/>
</dbReference>
<dbReference type="GO" id="GO:0000978">
    <property type="term" value="F:RNA polymerase II cis-regulatory region sequence-specific DNA binding"/>
    <property type="evidence" value="ECO:0007669"/>
    <property type="project" value="TreeGrafter"/>
</dbReference>
<accession>A0A6S7G375</accession>
<proteinExistence type="inferred from homology"/>
<dbReference type="GO" id="GO:0042127">
    <property type="term" value="P:regulation of cell population proliferation"/>
    <property type="evidence" value="ECO:0007669"/>
    <property type="project" value="TreeGrafter"/>
</dbReference>
<evidence type="ECO:0000256" key="2">
    <source>
        <dbReference type="ARBA" id="ARBA00023015"/>
    </source>
</evidence>
<dbReference type="AlphaFoldDB" id="A0A6S7G375"/>
<dbReference type="InterPro" id="IPR005643">
    <property type="entry name" value="JNK"/>
</dbReference>
<dbReference type="Pfam" id="PF03957">
    <property type="entry name" value="Jun"/>
    <property type="match status" value="1"/>
</dbReference>
<dbReference type="Pfam" id="PF00170">
    <property type="entry name" value="bZIP_1"/>
    <property type="match status" value="1"/>
</dbReference>
<dbReference type="GO" id="GO:0005667">
    <property type="term" value="C:transcription regulator complex"/>
    <property type="evidence" value="ECO:0007669"/>
    <property type="project" value="TreeGrafter"/>
</dbReference>
<keyword evidence="4" id="KW-0804">Transcription</keyword>
<reference evidence="5" key="1">
    <citation type="submission" date="2020-04" db="EMBL/GenBank/DDBJ databases">
        <authorList>
            <person name="Alioto T."/>
            <person name="Alioto T."/>
            <person name="Gomez Garrido J."/>
        </authorList>
    </citation>
    <scope>NUCLEOTIDE SEQUENCE</scope>
    <source>
        <strain evidence="5">A484AB</strain>
    </source>
</reference>
<organism evidence="5 6">
    <name type="scientific">Paramuricea clavata</name>
    <name type="common">Red gorgonian</name>
    <name type="synonym">Violescent sea-whip</name>
    <dbReference type="NCBI Taxonomy" id="317549"/>
    <lineage>
        <taxon>Eukaryota</taxon>
        <taxon>Metazoa</taxon>
        <taxon>Cnidaria</taxon>
        <taxon>Anthozoa</taxon>
        <taxon>Octocorallia</taxon>
        <taxon>Malacalcyonacea</taxon>
        <taxon>Plexauridae</taxon>
        <taxon>Paramuricea</taxon>
    </lineage>
</organism>
<dbReference type="InterPro" id="IPR046347">
    <property type="entry name" value="bZIP_sf"/>
</dbReference>
<dbReference type="SMART" id="SM00338">
    <property type="entry name" value="BRLZ"/>
    <property type="match status" value="1"/>
</dbReference>
<dbReference type="CDD" id="cd14696">
    <property type="entry name" value="bZIP_Jun"/>
    <property type="match status" value="1"/>
</dbReference>
<keyword evidence="2" id="KW-0805">Transcription regulation</keyword>
<dbReference type="GO" id="GO:0051726">
    <property type="term" value="P:regulation of cell cycle"/>
    <property type="evidence" value="ECO:0007669"/>
    <property type="project" value="TreeGrafter"/>
</dbReference>
<dbReference type="EMBL" id="CACRXK020000790">
    <property type="protein sequence ID" value="CAB3984823.1"/>
    <property type="molecule type" value="Genomic_DNA"/>
</dbReference>
<comment type="similarity">
    <text evidence="1">Belongs to the bZIP family. Jun subfamily.</text>
</comment>